<keyword evidence="6" id="KW-1185">Reference proteome</keyword>
<dbReference type="Pfam" id="PF08031">
    <property type="entry name" value="BBE"/>
    <property type="match status" value="1"/>
</dbReference>
<keyword evidence="3" id="KW-0732">Signal</keyword>
<keyword evidence="2" id="KW-0560">Oxidoreductase</keyword>
<dbReference type="OrthoDB" id="9983560at2759"/>
<dbReference type="InterPro" id="IPR006094">
    <property type="entry name" value="Oxid_FAD_bind_N"/>
</dbReference>
<dbReference type="VEuPathDB" id="FungiDB:BO70DRAFT_370519"/>
<dbReference type="SUPFAM" id="SSF56176">
    <property type="entry name" value="FAD-binding/transporter-associated domain-like"/>
    <property type="match status" value="1"/>
</dbReference>
<feature type="domain" description="FAD-binding PCMH-type" evidence="4">
    <location>
        <begin position="135"/>
        <end position="319"/>
    </location>
</feature>
<dbReference type="GO" id="GO:0071949">
    <property type="term" value="F:FAD binding"/>
    <property type="evidence" value="ECO:0007669"/>
    <property type="project" value="InterPro"/>
</dbReference>
<evidence type="ECO:0000256" key="3">
    <source>
        <dbReference type="SAM" id="SignalP"/>
    </source>
</evidence>
<dbReference type="InterPro" id="IPR016169">
    <property type="entry name" value="FAD-bd_PCMH_sub2"/>
</dbReference>
<protein>
    <submittedName>
        <fullName evidence="5">FAD binding domain protein</fullName>
    </submittedName>
</protein>
<dbReference type="Pfam" id="PF01565">
    <property type="entry name" value="FAD_binding_4"/>
    <property type="match status" value="1"/>
</dbReference>
<evidence type="ECO:0000313" key="6">
    <source>
        <dbReference type="Proteomes" id="UP000247233"/>
    </source>
</evidence>
<dbReference type="PANTHER" id="PTHR13878">
    <property type="entry name" value="GULONOLACTONE OXIDASE"/>
    <property type="match status" value="1"/>
</dbReference>
<dbReference type="PROSITE" id="PS51387">
    <property type="entry name" value="FAD_PCMH"/>
    <property type="match status" value="1"/>
</dbReference>
<dbReference type="STRING" id="1448321.A0A317WEZ4"/>
<dbReference type="GeneID" id="37066979"/>
<reference evidence="5 6" key="1">
    <citation type="submission" date="2016-12" db="EMBL/GenBank/DDBJ databases">
        <title>The genomes of Aspergillus section Nigri reveals drivers in fungal speciation.</title>
        <authorList>
            <consortium name="DOE Joint Genome Institute"/>
            <person name="Vesth T.C."/>
            <person name="Nybo J."/>
            <person name="Theobald S."/>
            <person name="Brandl J."/>
            <person name="Frisvad J.C."/>
            <person name="Nielsen K.F."/>
            <person name="Lyhne E.K."/>
            <person name="Kogle M.E."/>
            <person name="Kuo A."/>
            <person name="Riley R."/>
            <person name="Clum A."/>
            <person name="Nolan M."/>
            <person name="Lipzen A."/>
            <person name="Salamov A."/>
            <person name="Henrissat B."/>
            <person name="Wiebenga A."/>
            <person name="De Vries R.P."/>
            <person name="Grigoriev I.V."/>
            <person name="Mortensen U.H."/>
            <person name="Andersen M.R."/>
            <person name="Baker S.E."/>
        </authorList>
    </citation>
    <scope>NUCLEOTIDE SEQUENCE [LARGE SCALE GENOMIC DNA]</scope>
    <source>
        <strain evidence="5 6">CBS 117.55</strain>
    </source>
</reference>
<dbReference type="AlphaFoldDB" id="A0A317WEZ4"/>
<dbReference type="EMBL" id="MSFL01000009">
    <property type="protein sequence ID" value="PWY84973.1"/>
    <property type="molecule type" value="Genomic_DNA"/>
</dbReference>
<evidence type="ECO:0000256" key="2">
    <source>
        <dbReference type="ARBA" id="ARBA00023002"/>
    </source>
</evidence>
<dbReference type="RefSeq" id="XP_025400315.1">
    <property type="nucleotide sequence ID" value="XM_025544742.1"/>
</dbReference>
<feature type="signal peptide" evidence="3">
    <location>
        <begin position="1"/>
        <end position="18"/>
    </location>
</feature>
<dbReference type="Gene3D" id="3.30.465.10">
    <property type="match status" value="2"/>
</dbReference>
<dbReference type="Proteomes" id="UP000247233">
    <property type="component" value="Unassembled WGS sequence"/>
</dbReference>
<evidence type="ECO:0000256" key="1">
    <source>
        <dbReference type="ARBA" id="ARBA00005466"/>
    </source>
</evidence>
<comment type="caution">
    <text evidence="5">The sequence shown here is derived from an EMBL/GenBank/DDBJ whole genome shotgun (WGS) entry which is preliminary data.</text>
</comment>
<dbReference type="InterPro" id="IPR036318">
    <property type="entry name" value="FAD-bd_PCMH-like_sf"/>
</dbReference>
<organism evidence="5 6">
    <name type="scientific">Aspergillus heteromorphus CBS 117.55</name>
    <dbReference type="NCBI Taxonomy" id="1448321"/>
    <lineage>
        <taxon>Eukaryota</taxon>
        <taxon>Fungi</taxon>
        <taxon>Dikarya</taxon>
        <taxon>Ascomycota</taxon>
        <taxon>Pezizomycotina</taxon>
        <taxon>Eurotiomycetes</taxon>
        <taxon>Eurotiomycetidae</taxon>
        <taxon>Eurotiales</taxon>
        <taxon>Aspergillaceae</taxon>
        <taxon>Aspergillus</taxon>
        <taxon>Aspergillus subgen. Circumdati</taxon>
    </lineage>
</organism>
<evidence type="ECO:0000313" key="5">
    <source>
        <dbReference type="EMBL" id="PWY84973.1"/>
    </source>
</evidence>
<feature type="chain" id="PRO_5016377735" evidence="3">
    <location>
        <begin position="19"/>
        <end position="577"/>
    </location>
</feature>
<dbReference type="InterPro" id="IPR016166">
    <property type="entry name" value="FAD-bd_PCMH"/>
</dbReference>
<gene>
    <name evidence="5" type="ORF">BO70DRAFT_370519</name>
</gene>
<dbReference type="InterPro" id="IPR012951">
    <property type="entry name" value="BBE"/>
</dbReference>
<comment type="similarity">
    <text evidence="1">Belongs to the oxygen-dependent FAD-linked oxidoreductase family.</text>
</comment>
<dbReference type="GO" id="GO:0016491">
    <property type="term" value="F:oxidoreductase activity"/>
    <property type="evidence" value="ECO:0007669"/>
    <property type="project" value="UniProtKB-KW"/>
</dbReference>
<dbReference type="PANTHER" id="PTHR13878:SF91">
    <property type="entry name" value="FAD BINDING DOMAIN PROTEIN (AFU_ORTHOLOGUE AFUA_6G12070)-RELATED"/>
    <property type="match status" value="1"/>
</dbReference>
<proteinExistence type="inferred from homology"/>
<evidence type="ECO:0000259" key="4">
    <source>
        <dbReference type="PROSITE" id="PS51387"/>
    </source>
</evidence>
<name>A0A317WEZ4_9EURO</name>
<dbReference type="InterPro" id="IPR050432">
    <property type="entry name" value="FAD-linked_Oxidoreductases_BP"/>
</dbReference>
<sequence length="577" mass="62127">MLLFTLLLSLTIPTTTIAIPQSSSLIASPIPSLTPSLTPSPTCRCHPHLPCWPSPSEWTLLNATLNGKLISTTPLASICHTTPNHPPYNASACQTLRADWPLPKTHYTSPSSPMAPWFNTETCNPFLPPDAPCTLGALPAYVVNATCADDYIQTINFARTHNLRLVIRNTGHDYLGKSTGSGALALWTHHLKDMRVIRNYTSKVDLYTGPAIQFGAGIQVHEALTFAHHASPTPFTLVAGNCQSVGLAGGYTQGGGHGQLASMYGLAADQVLEWEVVTASGTLLTASRTENEDLYWALCGGGGGVFGAVVSMTSKVYPDGGVVTANLTFRADGGVPGEVFWGVVERLVSGFAAVGDVGGAAIWMLQGGEFGVTPVTVPGSWGQWNVTYSYHISPFPTFYSSYTTMNPLSNVTESQIGGRLIPRSTVNSKMRDLMRAFKQIAGYGAAISGVSLNVSRHAIPDNAVNPAWRESAIDIVLGLPYNFTNRALDAANQQLMTDVLLPFLEAITPDSGAYLNEADIHQPDWQGVFYGESYERLLAVKRKWDPEGLFYAKTGVGSEWWEEREGGRLCWVGMVGI</sequence>
<accession>A0A317WEZ4</accession>